<evidence type="ECO:0008006" key="3">
    <source>
        <dbReference type="Google" id="ProtNLM"/>
    </source>
</evidence>
<protein>
    <recommendedName>
        <fullName evidence="3">DUF3108 domain-containing protein</fullName>
    </recommendedName>
</protein>
<dbReference type="EMBL" id="NWVD01000007">
    <property type="protein sequence ID" value="PCG08264.1"/>
    <property type="molecule type" value="Genomic_DNA"/>
</dbReference>
<keyword evidence="2" id="KW-1185">Reference proteome</keyword>
<name>A0A2A4HV69_9SPHN</name>
<evidence type="ECO:0000313" key="2">
    <source>
        <dbReference type="Proteomes" id="UP000218784"/>
    </source>
</evidence>
<dbReference type="AlphaFoldDB" id="A0A2A4HV69"/>
<sequence length="247" mass="26317">MWLAGAAIIAAAPADARFAPAAGAYRLERIEERDDGQRVRRFAITRIVTLTRRGAGYVATMRIVPDSVVGDDGYRSVQHAMAAMPVDIELDRAGRLTGVRDRDGAWARLRAALAAIGPANAAALRLHDAVPAAQRDAILAEPLTAVIAADLTSRRTGEREVTLPYARHDGSAGRASGVETVRAGRDAAVVATEVRSADGAATFALRRRLTLEPRTGLAREVVEERRARDGAASLVKTITLRLTPVVS</sequence>
<dbReference type="Proteomes" id="UP000218784">
    <property type="component" value="Unassembled WGS sequence"/>
</dbReference>
<proteinExistence type="predicted"/>
<reference evidence="1 2" key="1">
    <citation type="submission" date="2017-09" db="EMBL/GenBank/DDBJ databases">
        <title>Sphingomonas ginsenosidimutans KACC 14949, whole genome shotgun sequence.</title>
        <authorList>
            <person name="Feng G."/>
            <person name="Zhu H."/>
        </authorList>
    </citation>
    <scope>NUCLEOTIDE SEQUENCE [LARGE SCALE GENOMIC DNA]</scope>
    <source>
        <strain evidence="1 2">KACC 14949</strain>
    </source>
</reference>
<evidence type="ECO:0000313" key="1">
    <source>
        <dbReference type="EMBL" id="PCG08264.1"/>
    </source>
</evidence>
<accession>A0A2A4HV69</accession>
<gene>
    <name evidence="1" type="ORF">COA17_14510</name>
</gene>
<organism evidence="1 2">
    <name type="scientific">Sphingomonas ginsenosidimutans</name>
    <dbReference type="NCBI Taxonomy" id="862134"/>
    <lineage>
        <taxon>Bacteria</taxon>
        <taxon>Pseudomonadati</taxon>
        <taxon>Pseudomonadota</taxon>
        <taxon>Alphaproteobacteria</taxon>
        <taxon>Sphingomonadales</taxon>
        <taxon>Sphingomonadaceae</taxon>
        <taxon>Sphingomonas</taxon>
    </lineage>
</organism>
<comment type="caution">
    <text evidence="1">The sequence shown here is derived from an EMBL/GenBank/DDBJ whole genome shotgun (WGS) entry which is preliminary data.</text>
</comment>